<dbReference type="RefSeq" id="WP_134485445.1">
    <property type="nucleotide sequence ID" value="NZ_LR216287.1"/>
</dbReference>
<evidence type="ECO:0000313" key="1">
    <source>
        <dbReference type="EMBL" id="VFJ15472.1"/>
    </source>
</evidence>
<organism evidence="1 2">
    <name type="scientific">Candidatus Nitrosocosmicus franklandianus</name>
    <dbReference type="NCBI Taxonomy" id="1798806"/>
    <lineage>
        <taxon>Archaea</taxon>
        <taxon>Nitrososphaerota</taxon>
        <taxon>Nitrososphaeria</taxon>
        <taxon>Nitrososphaerales</taxon>
        <taxon>Nitrososphaeraceae</taxon>
        <taxon>Candidatus Nitrosocosmicus</taxon>
    </lineage>
</organism>
<dbReference type="EMBL" id="LR216287">
    <property type="protein sequence ID" value="VFJ15472.1"/>
    <property type="molecule type" value="Genomic_DNA"/>
</dbReference>
<dbReference type="AlphaFoldDB" id="A0A484IHI5"/>
<gene>
    <name evidence="1" type="ORF">NFRAN_3154</name>
</gene>
<dbReference type="GeneID" id="39422246"/>
<protein>
    <submittedName>
        <fullName evidence="1">Uncharacterized protein</fullName>
    </submittedName>
</protein>
<accession>A0A484IHI5</accession>
<sequence length="187" mass="21515">MDLKNLLYSEIDRMGSLNIKQKLLNKNENSKFIIEELLKNCMNSTNGKTLSNGEWVSLAEALMHYLLTIMVIPSQRKININGLEVGIMIPNARDIYKILEQVIIIQFCLTEDETIKNVVEKLKAIQPLHQNIWIVSYSSIDTLKPLKNYVISNSKTINSDNVYPFSQIMIDIVQHVDRINYSGFKIL</sequence>
<keyword evidence="2" id="KW-1185">Reference proteome</keyword>
<reference evidence="1 2" key="1">
    <citation type="submission" date="2019-02" db="EMBL/GenBank/DDBJ databases">
        <authorList>
            <person name="Lehtovirta-Morley E L."/>
        </authorList>
    </citation>
    <scope>NUCLEOTIDE SEQUENCE [LARGE SCALE GENOMIC DNA]</scope>
    <source>
        <strain evidence="1">NFRAN1</strain>
    </source>
</reference>
<dbReference type="Proteomes" id="UP000294299">
    <property type="component" value="Chromosome NFRAN"/>
</dbReference>
<proteinExistence type="predicted"/>
<dbReference type="OrthoDB" id="12086at2157"/>
<evidence type="ECO:0000313" key="2">
    <source>
        <dbReference type="Proteomes" id="UP000294299"/>
    </source>
</evidence>
<name>A0A484IHI5_9ARCH</name>
<dbReference type="KEGG" id="nfn:NFRAN_3154"/>